<name>A0A0D0C9Q6_9AGAR</name>
<dbReference type="EMBL" id="KN834813">
    <property type="protein sequence ID" value="KIK54732.1"/>
    <property type="molecule type" value="Genomic_DNA"/>
</dbReference>
<reference evidence="2 3" key="1">
    <citation type="submission" date="2014-04" db="EMBL/GenBank/DDBJ databases">
        <title>Evolutionary Origins and Diversification of the Mycorrhizal Mutualists.</title>
        <authorList>
            <consortium name="DOE Joint Genome Institute"/>
            <consortium name="Mycorrhizal Genomics Consortium"/>
            <person name="Kohler A."/>
            <person name="Kuo A."/>
            <person name="Nagy L.G."/>
            <person name="Floudas D."/>
            <person name="Copeland A."/>
            <person name="Barry K.W."/>
            <person name="Cichocki N."/>
            <person name="Veneault-Fourrey C."/>
            <person name="LaButti K."/>
            <person name="Lindquist E.A."/>
            <person name="Lipzen A."/>
            <person name="Lundell T."/>
            <person name="Morin E."/>
            <person name="Murat C."/>
            <person name="Riley R."/>
            <person name="Ohm R."/>
            <person name="Sun H."/>
            <person name="Tunlid A."/>
            <person name="Henrissat B."/>
            <person name="Grigoriev I.V."/>
            <person name="Hibbett D.S."/>
            <person name="Martin F."/>
        </authorList>
    </citation>
    <scope>NUCLEOTIDE SEQUENCE [LARGE SCALE GENOMIC DNA]</scope>
    <source>
        <strain evidence="2 3">FD-317 M1</strain>
    </source>
</reference>
<keyword evidence="1" id="KW-1133">Transmembrane helix</keyword>
<keyword evidence="3" id="KW-1185">Reference proteome</keyword>
<dbReference type="HOGENOM" id="CLU_1627249_0_0_1"/>
<keyword evidence="1" id="KW-0472">Membrane</keyword>
<accession>A0A0D0C9Q6</accession>
<evidence type="ECO:0000313" key="2">
    <source>
        <dbReference type="EMBL" id="KIK54732.1"/>
    </source>
</evidence>
<feature type="transmembrane region" description="Helical" evidence="1">
    <location>
        <begin position="95"/>
        <end position="119"/>
    </location>
</feature>
<feature type="transmembrane region" description="Helical" evidence="1">
    <location>
        <begin position="24"/>
        <end position="46"/>
    </location>
</feature>
<keyword evidence="1" id="KW-0812">Transmembrane</keyword>
<evidence type="ECO:0000313" key="3">
    <source>
        <dbReference type="Proteomes" id="UP000053593"/>
    </source>
</evidence>
<dbReference type="AlphaFoldDB" id="A0A0D0C9Q6"/>
<dbReference type="Proteomes" id="UP000053593">
    <property type="component" value="Unassembled WGS sequence"/>
</dbReference>
<feature type="transmembrane region" description="Helical" evidence="1">
    <location>
        <begin position="66"/>
        <end position="89"/>
    </location>
</feature>
<protein>
    <submittedName>
        <fullName evidence="2">Uncharacterized protein</fullName>
    </submittedName>
</protein>
<organism evidence="2 3">
    <name type="scientific">Collybiopsis luxurians FD-317 M1</name>
    <dbReference type="NCBI Taxonomy" id="944289"/>
    <lineage>
        <taxon>Eukaryota</taxon>
        <taxon>Fungi</taxon>
        <taxon>Dikarya</taxon>
        <taxon>Basidiomycota</taxon>
        <taxon>Agaricomycotina</taxon>
        <taxon>Agaricomycetes</taxon>
        <taxon>Agaricomycetidae</taxon>
        <taxon>Agaricales</taxon>
        <taxon>Marasmiineae</taxon>
        <taxon>Omphalotaceae</taxon>
        <taxon>Collybiopsis</taxon>
        <taxon>Collybiopsis luxurians</taxon>
    </lineage>
</organism>
<proteinExistence type="predicted"/>
<dbReference type="OrthoDB" id="3039972at2759"/>
<sequence length="163" mass="18269">MLVAWLVYLMRRPQDAITTVTAELYLAIELVENVLLTGIIAGRLWWINKRVNKILPGGEQPHRQSLVGIILESAVIVPIMILLLFPAGFYNVNHIFQYIVLNPCILTQTTAIVSILIVIRIGLAVNDPPADPDLETPNLVEIDKPGRNKPVQAVQPFQLKYNQ</sequence>
<evidence type="ECO:0000256" key="1">
    <source>
        <dbReference type="SAM" id="Phobius"/>
    </source>
</evidence>
<gene>
    <name evidence="2" type="ORF">GYMLUDRAFT_99880</name>
</gene>